<proteinExistence type="predicted"/>
<keyword evidence="2" id="KW-1185">Reference proteome</keyword>
<name>A0ABP0V687_9BRYO</name>
<comment type="caution">
    <text evidence="1">The sequence shown here is derived from an EMBL/GenBank/DDBJ whole genome shotgun (WGS) entry which is preliminary data.</text>
</comment>
<evidence type="ECO:0000313" key="2">
    <source>
        <dbReference type="Proteomes" id="UP001497444"/>
    </source>
</evidence>
<dbReference type="EMBL" id="CAXAQS010000070">
    <property type="protein sequence ID" value="CAK9249937.1"/>
    <property type="molecule type" value="Genomic_DNA"/>
</dbReference>
<accession>A0ABP0V687</accession>
<reference evidence="1" key="1">
    <citation type="submission" date="2024-02" db="EMBL/GenBank/DDBJ databases">
        <authorList>
            <consortium name="ELIXIR-Norway"/>
            <consortium name="Elixir Norway"/>
        </authorList>
    </citation>
    <scope>NUCLEOTIDE SEQUENCE</scope>
</reference>
<protein>
    <submittedName>
        <fullName evidence="1">Uncharacterized protein</fullName>
    </submittedName>
</protein>
<dbReference type="Proteomes" id="UP001497444">
    <property type="component" value="Unassembled WGS sequence"/>
</dbReference>
<evidence type="ECO:0000313" key="1">
    <source>
        <dbReference type="EMBL" id="CAK9249937.1"/>
    </source>
</evidence>
<organism evidence="1 2">
    <name type="scientific">Sphagnum jensenii</name>
    <dbReference type="NCBI Taxonomy" id="128206"/>
    <lineage>
        <taxon>Eukaryota</taxon>
        <taxon>Viridiplantae</taxon>
        <taxon>Streptophyta</taxon>
        <taxon>Embryophyta</taxon>
        <taxon>Bryophyta</taxon>
        <taxon>Sphagnophytina</taxon>
        <taxon>Sphagnopsida</taxon>
        <taxon>Sphagnales</taxon>
        <taxon>Sphagnaceae</taxon>
        <taxon>Sphagnum</taxon>
    </lineage>
</organism>
<sequence length="154" mass="17612">MLLVASAPSWDMEEIKDGKLYKSTSVNQSKCTVVLDKYIDYDIDFSNQIRERLELEKTNTLDIRVSTRLENVSNISTSDIWLYLNRKNSRIKALPEKQVSGGRVDFTLVIESKDGLSSAVLFPVEFKWACYKEESKDGEFCKAFSRGFNSFSPT</sequence>
<gene>
    <name evidence="1" type="ORF">CSSPJE1EN1_LOCUS25315</name>
</gene>